<sequence>MTSKHRVVVGERLGRLHPVVQQEGPPGRPRATANLAGAADPLGPANGAQVGGERGLVAPARGIRAE</sequence>
<evidence type="ECO:0000256" key="1">
    <source>
        <dbReference type="SAM" id="MobiDB-lite"/>
    </source>
</evidence>
<dbReference type="Proteomes" id="UP001183410">
    <property type="component" value="Unassembled WGS sequence"/>
</dbReference>
<gene>
    <name evidence="2" type="ORF">RM844_05580</name>
</gene>
<evidence type="ECO:0000313" key="2">
    <source>
        <dbReference type="EMBL" id="MDT0265760.1"/>
    </source>
</evidence>
<proteinExistence type="predicted"/>
<evidence type="ECO:0000313" key="3">
    <source>
        <dbReference type="Proteomes" id="UP001183410"/>
    </source>
</evidence>
<reference evidence="3" key="1">
    <citation type="submission" date="2023-07" db="EMBL/GenBank/DDBJ databases">
        <title>30 novel species of actinomycetes from the DSMZ collection.</title>
        <authorList>
            <person name="Nouioui I."/>
        </authorList>
    </citation>
    <scope>NUCLEOTIDE SEQUENCE [LARGE SCALE GENOMIC DNA]</scope>
    <source>
        <strain evidence="3">DSM 44915</strain>
    </source>
</reference>
<dbReference type="RefSeq" id="WP_311665439.1">
    <property type="nucleotide sequence ID" value="NZ_JAVREO010000003.1"/>
</dbReference>
<protein>
    <submittedName>
        <fullName evidence="2">Uncharacterized protein</fullName>
    </submittedName>
</protein>
<accession>A0ABU2JLC3</accession>
<name>A0ABU2JLC3_9ACTN</name>
<dbReference type="EMBL" id="JAVREO010000003">
    <property type="protein sequence ID" value="MDT0265760.1"/>
    <property type="molecule type" value="Genomic_DNA"/>
</dbReference>
<comment type="caution">
    <text evidence="2">The sequence shown here is derived from an EMBL/GenBank/DDBJ whole genome shotgun (WGS) entry which is preliminary data.</text>
</comment>
<keyword evidence="3" id="KW-1185">Reference proteome</keyword>
<organism evidence="2 3">
    <name type="scientific">Streptomyces chisholmiae</name>
    <dbReference type="NCBI Taxonomy" id="3075540"/>
    <lineage>
        <taxon>Bacteria</taxon>
        <taxon>Bacillati</taxon>
        <taxon>Actinomycetota</taxon>
        <taxon>Actinomycetes</taxon>
        <taxon>Kitasatosporales</taxon>
        <taxon>Streptomycetaceae</taxon>
        <taxon>Streptomyces</taxon>
    </lineage>
</organism>
<feature type="region of interest" description="Disordered" evidence="1">
    <location>
        <begin position="19"/>
        <end position="66"/>
    </location>
</feature>